<feature type="region of interest" description="Disordered" evidence="1">
    <location>
        <begin position="142"/>
        <end position="175"/>
    </location>
</feature>
<feature type="region of interest" description="Disordered" evidence="1">
    <location>
        <begin position="1"/>
        <end position="91"/>
    </location>
</feature>
<organism evidence="2 3">
    <name type="scientific">Blattamonas nauphoetae</name>
    <dbReference type="NCBI Taxonomy" id="2049346"/>
    <lineage>
        <taxon>Eukaryota</taxon>
        <taxon>Metamonada</taxon>
        <taxon>Preaxostyla</taxon>
        <taxon>Oxymonadida</taxon>
        <taxon>Blattamonas</taxon>
    </lineage>
</organism>
<dbReference type="Proteomes" id="UP001281761">
    <property type="component" value="Unassembled WGS sequence"/>
</dbReference>
<name>A0ABQ9WZ83_9EUKA</name>
<accession>A0ABQ9WZ83</accession>
<reference evidence="2 3" key="1">
    <citation type="journal article" date="2022" name="bioRxiv">
        <title>Genomics of Preaxostyla Flagellates Illuminates Evolutionary Transitions and the Path Towards Mitochondrial Loss.</title>
        <authorList>
            <person name="Novak L.V.F."/>
            <person name="Treitli S.C."/>
            <person name="Pyrih J."/>
            <person name="Halakuc P."/>
            <person name="Pipaliya S.V."/>
            <person name="Vacek V."/>
            <person name="Brzon O."/>
            <person name="Soukal P."/>
            <person name="Eme L."/>
            <person name="Dacks J.B."/>
            <person name="Karnkowska A."/>
            <person name="Elias M."/>
            <person name="Hampl V."/>
        </authorList>
    </citation>
    <scope>NUCLEOTIDE SEQUENCE [LARGE SCALE GENOMIC DNA]</scope>
    <source>
        <strain evidence="2">NAU3</strain>
        <tissue evidence="2">Gut</tissue>
    </source>
</reference>
<evidence type="ECO:0000313" key="3">
    <source>
        <dbReference type="Proteomes" id="UP001281761"/>
    </source>
</evidence>
<feature type="compositionally biased region" description="Low complexity" evidence="1">
    <location>
        <begin position="254"/>
        <end position="263"/>
    </location>
</feature>
<proteinExistence type="predicted"/>
<evidence type="ECO:0000256" key="1">
    <source>
        <dbReference type="SAM" id="MobiDB-lite"/>
    </source>
</evidence>
<evidence type="ECO:0000313" key="2">
    <source>
        <dbReference type="EMBL" id="KAK2944775.1"/>
    </source>
</evidence>
<feature type="compositionally biased region" description="Basic and acidic residues" evidence="1">
    <location>
        <begin position="17"/>
        <end position="34"/>
    </location>
</feature>
<dbReference type="EMBL" id="JARBJD010000285">
    <property type="protein sequence ID" value="KAK2944775.1"/>
    <property type="molecule type" value="Genomic_DNA"/>
</dbReference>
<feature type="compositionally biased region" description="Basic and acidic residues" evidence="1">
    <location>
        <begin position="237"/>
        <end position="253"/>
    </location>
</feature>
<protein>
    <submittedName>
        <fullName evidence="2">Uncharacterized protein</fullName>
    </submittedName>
</protein>
<feature type="compositionally biased region" description="Basic and acidic residues" evidence="1">
    <location>
        <begin position="44"/>
        <end position="58"/>
    </location>
</feature>
<comment type="caution">
    <text evidence="2">The sequence shown here is derived from an EMBL/GenBank/DDBJ whole genome shotgun (WGS) entry which is preliminary data.</text>
</comment>
<feature type="region of interest" description="Disordered" evidence="1">
    <location>
        <begin position="224"/>
        <end position="263"/>
    </location>
</feature>
<sequence>MGLNGRRHCSVSCPPTKTKEPSQKQKNADPDHGAQNRGKSTQNEGKELLSPDSREVDRSMISPSISPAAHQDDVERKKQKHPLRLQQAQAQTLKLDEVRQPIQGTPTALPVLPPLAIPFSETPPTTAKSEAHGEHHALPEIQENAKTLERREEETEGGDLALKSDSLAPHSDHPTFHQRLPNPFCRLLLTRSPLLSSLQPAQSNTCLTHPRRRHHDLRVAKIGSAPILNPEKDESDSDRFESASEHDGTEKRISSISSVPSPSQRLTSLQTRIHFEITRFSSQQLFFFFVFARVISVESDRTRDSRIEVWAGSTGCVRDGWKGGRSNERPE</sequence>
<gene>
    <name evidence="2" type="ORF">BLNAU_20308</name>
</gene>
<keyword evidence="3" id="KW-1185">Reference proteome</keyword>